<gene>
    <name evidence="4" type="ORF">B0T22DRAFT_125340</name>
</gene>
<feature type="compositionally biased region" description="Polar residues" evidence="1">
    <location>
        <begin position="1"/>
        <end position="26"/>
    </location>
</feature>
<dbReference type="Proteomes" id="UP001270362">
    <property type="component" value="Unassembled WGS sequence"/>
</dbReference>
<organism evidence="4 5">
    <name type="scientific">Podospora appendiculata</name>
    <dbReference type="NCBI Taxonomy" id="314037"/>
    <lineage>
        <taxon>Eukaryota</taxon>
        <taxon>Fungi</taxon>
        <taxon>Dikarya</taxon>
        <taxon>Ascomycota</taxon>
        <taxon>Pezizomycotina</taxon>
        <taxon>Sordariomycetes</taxon>
        <taxon>Sordariomycetidae</taxon>
        <taxon>Sordariales</taxon>
        <taxon>Podosporaceae</taxon>
        <taxon>Podospora</taxon>
    </lineage>
</organism>
<feature type="compositionally biased region" description="Low complexity" evidence="1">
    <location>
        <begin position="55"/>
        <end position="64"/>
    </location>
</feature>
<keyword evidence="2" id="KW-1133">Transmembrane helix</keyword>
<evidence type="ECO:0000256" key="1">
    <source>
        <dbReference type="SAM" id="MobiDB-lite"/>
    </source>
</evidence>
<reference evidence="4" key="2">
    <citation type="submission" date="2023-06" db="EMBL/GenBank/DDBJ databases">
        <authorList>
            <consortium name="Lawrence Berkeley National Laboratory"/>
            <person name="Haridas S."/>
            <person name="Hensen N."/>
            <person name="Bonometti L."/>
            <person name="Westerberg I."/>
            <person name="Brannstrom I.O."/>
            <person name="Guillou S."/>
            <person name="Cros-Aarteil S."/>
            <person name="Calhoun S."/>
            <person name="Kuo A."/>
            <person name="Mondo S."/>
            <person name="Pangilinan J."/>
            <person name="Riley R."/>
            <person name="Labutti K."/>
            <person name="Andreopoulos B."/>
            <person name="Lipzen A."/>
            <person name="Chen C."/>
            <person name="Yanf M."/>
            <person name="Daum C."/>
            <person name="Ng V."/>
            <person name="Clum A."/>
            <person name="Steindorff A."/>
            <person name="Ohm R."/>
            <person name="Martin F."/>
            <person name="Silar P."/>
            <person name="Natvig D."/>
            <person name="Lalanne C."/>
            <person name="Gautier V."/>
            <person name="Ament-Velasquez S.L."/>
            <person name="Kruys A."/>
            <person name="Hutchinson M.I."/>
            <person name="Powell A.J."/>
            <person name="Barry K."/>
            <person name="Miller A.N."/>
            <person name="Grigoriev I.V."/>
            <person name="Debuchy R."/>
            <person name="Gladieux P."/>
            <person name="Thoren M.H."/>
            <person name="Johannesson H."/>
        </authorList>
    </citation>
    <scope>NUCLEOTIDE SEQUENCE</scope>
    <source>
        <strain evidence="4">CBS 314.62</strain>
    </source>
</reference>
<dbReference type="NCBIfam" id="NF033635">
    <property type="entry name" value="SLATT_fungal"/>
    <property type="match status" value="1"/>
</dbReference>
<dbReference type="Pfam" id="PF18142">
    <property type="entry name" value="SLATT_fungal"/>
    <property type="match status" value="1"/>
</dbReference>
<comment type="caution">
    <text evidence="4">The sequence shown here is derived from an EMBL/GenBank/DDBJ whole genome shotgun (WGS) entry which is preliminary data.</text>
</comment>
<accession>A0AAE1CBA3</accession>
<feature type="region of interest" description="Disordered" evidence="1">
    <location>
        <begin position="1"/>
        <end position="70"/>
    </location>
</feature>
<name>A0AAE1CBA3_9PEZI</name>
<keyword evidence="2" id="KW-0812">Transmembrane</keyword>
<dbReference type="PANTHER" id="PTHR38793:SF1">
    <property type="entry name" value="SMODS AND SLOG-ASSOCIATING 2TM EFFECTOR DOMAIN-CONTAINING PROTEIN"/>
    <property type="match status" value="1"/>
</dbReference>
<dbReference type="InterPro" id="IPR041622">
    <property type="entry name" value="SLATT_fungi"/>
</dbReference>
<dbReference type="PANTHER" id="PTHR38793">
    <property type="entry name" value="SLATT_FUNGAL DOMAIN-CONTAINING PROTEIN-RELATED"/>
    <property type="match status" value="1"/>
</dbReference>
<dbReference type="EMBL" id="JAULSO010000002">
    <property type="protein sequence ID" value="KAK3687318.1"/>
    <property type="molecule type" value="Genomic_DNA"/>
</dbReference>
<protein>
    <recommendedName>
        <fullName evidence="3">SMODS and SLOG-associating 2TM effector domain-containing protein</fullName>
    </recommendedName>
</protein>
<feature type="transmembrane region" description="Helical" evidence="2">
    <location>
        <begin position="167"/>
        <end position="186"/>
    </location>
</feature>
<evidence type="ECO:0000256" key="2">
    <source>
        <dbReference type="SAM" id="Phobius"/>
    </source>
</evidence>
<evidence type="ECO:0000259" key="3">
    <source>
        <dbReference type="Pfam" id="PF18142"/>
    </source>
</evidence>
<dbReference type="AlphaFoldDB" id="A0AAE1CBA3"/>
<keyword evidence="2" id="KW-0472">Membrane</keyword>
<evidence type="ECO:0000313" key="5">
    <source>
        <dbReference type="Proteomes" id="UP001270362"/>
    </source>
</evidence>
<keyword evidence="5" id="KW-1185">Reference proteome</keyword>
<feature type="domain" description="SMODS and SLOG-associating 2TM effector" evidence="3">
    <location>
        <begin position="123"/>
        <end position="240"/>
    </location>
</feature>
<sequence length="282" mass="30855">MANVSREPNSHLSFPTLKTDQQSESGESIYKSERPSSIPVPSARPGGPPGGPPGGTTKPVPVSGARPKTYSPHVQHRFLSPAEWARVAHGVGAIKEGESHTVVHPNCWYWPPKGLPDGLYRDVVYLRTKYFVSHHITSVVRWVLMIFQIILGAILTALGSLDLRNGTPITVLAAVNTIDAGLLALMHNSGVPDRYRLNMVEFEKVEDFLKELLDTGIVEANQTVDDVLSDSFARFQNAKATVLANMPESYTASTVKEKQQLICPDPPAHFYTSVHPSLAQLT</sequence>
<evidence type="ECO:0000313" key="4">
    <source>
        <dbReference type="EMBL" id="KAK3687318.1"/>
    </source>
</evidence>
<proteinExistence type="predicted"/>
<reference evidence="4" key="1">
    <citation type="journal article" date="2023" name="Mol. Phylogenet. Evol.">
        <title>Genome-scale phylogeny and comparative genomics of the fungal order Sordariales.</title>
        <authorList>
            <person name="Hensen N."/>
            <person name="Bonometti L."/>
            <person name="Westerberg I."/>
            <person name="Brannstrom I.O."/>
            <person name="Guillou S."/>
            <person name="Cros-Aarteil S."/>
            <person name="Calhoun S."/>
            <person name="Haridas S."/>
            <person name="Kuo A."/>
            <person name="Mondo S."/>
            <person name="Pangilinan J."/>
            <person name="Riley R."/>
            <person name="LaButti K."/>
            <person name="Andreopoulos B."/>
            <person name="Lipzen A."/>
            <person name="Chen C."/>
            <person name="Yan M."/>
            <person name="Daum C."/>
            <person name="Ng V."/>
            <person name="Clum A."/>
            <person name="Steindorff A."/>
            <person name="Ohm R.A."/>
            <person name="Martin F."/>
            <person name="Silar P."/>
            <person name="Natvig D.O."/>
            <person name="Lalanne C."/>
            <person name="Gautier V."/>
            <person name="Ament-Velasquez S.L."/>
            <person name="Kruys A."/>
            <person name="Hutchinson M.I."/>
            <person name="Powell A.J."/>
            <person name="Barry K."/>
            <person name="Miller A.N."/>
            <person name="Grigoriev I.V."/>
            <person name="Debuchy R."/>
            <person name="Gladieux P."/>
            <person name="Hiltunen Thoren M."/>
            <person name="Johannesson H."/>
        </authorList>
    </citation>
    <scope>NUCLEOTIDE SEQUENCE</scope>
    <source>
        <strain evidence="4">CBS 314.62</strain>
    </source>
</reference>
<feature type="transmembrane region" description="Helical" evidence="2">
    <location>
        <begin position="139"/>
        <end position="161"/>
    </location>
</feature>